<dbReference type="SUPFAM" id="SSF51569">
    <property type="entry name" value="Aldolase"/>
    <property type="match status" value="1"/>
</dbReference>
<feature type="active site" description="Schiff-base intermediate with substrate" evidence="9">
    <location>
        <position position="87"/>
    </location>
</feature>
<accession>A0A4S4NS55</accession>
<dbReference type="InterPro" id="IPR033919">
    <property type="entry name" value="TSA/FSA_arc/bac"/>
</dbReference>
<dbReference type="UniPathway" id="UPA00115">
    <property type="reaction ID" value="UER00414"/>
</dbReference>
<evidence type="ECO:0000256" key="3">
    <source>
        <dbReference type="ARBA" id="ARBA00005740"/>
    </source>
</evidence>
<comment type="similarity">
    <text evidence="3 9">Belongs to the transaldolase family. Type 3B subfamily.</text>
</comment>
<organism evidence="10 11">
    <name type="scientific">Neolewinella litorea</name>
    <dbReference type="NCBI Taxonomy" id="2562452"/>
    <lineage>
        <taxon>Bacteria</taxon>
        <taxon>Pseudomonadati</taxon>
        <taxon>Bacteroidota</taxon>
        <taxon>Saprospiria</taxon>
        <taxon>Saprospirales</taxon>
        <taxon>Lewinellaceae</taxon>
        <taxon>Neolewinella</taxon>
    </lineage>
</organism>
<keyword evidence="6 9" id="KW-0570">Pentose shunt</keyword>
<keyword evidence="7 9" id="KW-0704">Schiff base</keyword>
<dbReference type="PANTHER" id="PTHR10683:SF40">
    <property type="entry name" value="FRUCTOSE-6-PHOSPHATE ALDOLASE 1-RELATED"/>
    <property type="match status" value="1"/>
</dbReference>
<reference evidence="10 11" key="1">
    <citation type="submission" date="2019-04" db="EMBL/GenBank/DDBJ databases">
        <title>Lewinella litorea sp. nov., isolated from a marine sand.</title>
        <authorList>
            <person name="Yoon J.-H."/>
        </authorList>
    </citation>
    <scope>NUCLEOTIDE SEQUENCE [LARGE SCALE GENOMIC DNA]</scope>
    <source>
        <strain evidence="10 11">HSMS-39</strain>
    </source>
</reference>
<dbReference type="InterPro" id="IPR001585">
    <property type="entry name" value="TAL/FSA"/>
</dbReference>
<gene>
    <name evidence="10" type="primary">fsa</name>
    <name evidence="9" type="synonym">tal</name>
    <name evidence="10" type="ORF">E4021_01290</name>
</gene>
<evidence type="ECO:0000256" key="9">
    <source>
        <dbReference type="HAMAP-Rule" id="MF_00494"/>
    </source>
</evidence>
<dbReference type="HAMAP" id="MF_00494">
    <property type="entry name" value="Transaldolase_3b"/>
    <property type="match status" value="1"/>
</dbReference>
<dbReference type="GO" id="GO:0005737">
    <property type="term" value="C:cytoplasm"/>
    <property type="evidence" value="ECO:0007669"/>
    <property type="project" value="UniProtKB-SubCell"/>
</dbReference>
<comment type="catalytic activity">
    <reaction evidence="8 9">
        <text>D-sedoheptulose 7-phosphate + D-glyceraldehyde 3-phosphate = D-erythrose 4-phosphate + beta-D-fructose 6-phosphate</text>
        <dbReference type="Rhea" id="RHEA:17053"/>
        <dbReference type="ChEBI" id="CHEBI:16897"/>
        <dbReference type="ChEBI" id="CHEBI:57483"/>
        <dbReference type="ChEBI" id="CHEBI:57634"/>
        <dbReference type="ChEBI" id="CHEBI:59776"/>
        <dbReference type="EC" id="2.2.1.2"/>
    </reaction>
</comment>
<comment type="function">
    <text evidence="9">Transaldolase is important for the balance of metabolites in the pentose-phosphate pathway.</text>
</comment>
<keyword evidence="5 9" id="KW-0808">Transferase</keyword>
<dbReference type="EMBL" id="SRSF01000001">
    <property type="protein sequence ID" value="THH41261.1"/>
    <property type="molecule type" value="Genomic_DNA"/>
</dbReference>
<comment type="pathway">
    <text evidence="2 9">Carbohydrate degradation; pentose phosphate pathway; D-glyceraldehyde 3-phosphate and beta-D-fructose 6-phosphate from D-ribose 5-phosphate and D-xylulose 5-phosphate (non-oxidative stage): step 2/3.</text>
</comment>
<sequence>MKFFIDTANLDDIREAESLGILDGVTTNPSLMAKENISGEENVRDHYAKICQITDGDVSAEVISTDLEGMKREASELVKIADNIVVKIPMIREGVKALAWCTENGIRTNCTLVFSPGQAILAAKAGATYVSPFIGRIDDIGWEGMTLIADIAEIYAIQGFETQILAASIRSGKHIVEAAKAGADVVTCPLSSYDSLFKHPLTDIGLEKFLADHKKAQSVAAS</sequence>
<dbReference type="EC" id="2.2.1.2" evidence="9"/>
<dbReference type="Gene3D" id="3.20.20.70">
    <property type="entry name" value="Aldolase class I"/>
    <property type="match status" value="1"/>
</dbReference>
<dbReference type="Pfam" id="PF00923">
    <property type="entry name" value="TAL_FSA"/>
    <property type="match status" value="1"/>
</dbReference>
<dbReference type="GO" id="GO:0016832">
    <property type="term" value="F:aldehyde-lyase activity"/>
    <property type="evidence" value="ECO:0007669"/>
    <property type="project" value="InterPro"/>
</dbReference>
<dbReference type="FunFam" id="3.20.20.70:FF:000018">
    <property type="entry name" value="Probable transaldolase"/>
    <property type="match status" value="1"/>
</dbReference>
<evidence type="ECO:0000313" key="11">
    <source>
        <dbReference type="Proteomes" id="UP000308528"/>
    </source>
</evidence>
<dbReference type="PANTHER" id="PTHR10683">
    <property type="entry name" value="TRANSALDOLASE"/>
    <property type="match status" value="1"/>
</dbReference>
<evidence type="ECO:0000256" key="7">
    <source>
        <dbReference type="ARBA" id="ARBA00023270"/>
    </source>
</evidence>
<dbReference type="GO" id="GO:0006098">
    <property type="term" value="P:pentose-phosphate shunt"/>
    <property type="evidence" value="ECO:0007669"/>
    <property type="project" value="UniProtKB-UniRule"/>
</dbReference>
<dbReference type="GO" id="GO:0005975">
    <property type="term" value="P:carbohydrate metabolic process"/>
    <property type="evidence" value="ECO:0007669"/>
    <property type="project" value="InterPro"/>
</dbReference>
<dbReference type="InterPro" id="IPR022999">
    <property type="entry name" value="Transaldolase_3B"/>
</dbReference>
<keyword evidence="11" id="KW-1185">Reference proteome</keyword>
<name>A0A4S4NS55_9BACT</name>
<protein>
    <recommendedName>
        <fullName evidence="9">Probable transaldolase</fullName>
        <ecNumber evidence="9">2.2.1.2</ecNumber>
    </recommendedName>
</protein>
<dbReference type="InterPro" id="IPR013785">
    <property type="entry name" value="Aldolase_TIM"/>
</dbReference>
<evidence type="ECO:0000256" key="1">
    <source>
        <dbReference type="ARBA" id="ARBA00004496"/>
    </source>
</evidence>
<dbReference type="RefSeq" id="WP_136456087.1">
    <property type="nucleotide sequence ID" value="NZ_SRSF01000001.1"/>
</dbReference>
<evidence type="ECO:0000256" key="6">
    <source>
        <dbReference type="ARBA" id="ARBA00023126"/>
    </source>
</evidence>
<dbReference type="NCBIfam" id="TIGR00875">
    <property type="entry name" value="fsa_talC_mipB"/>
    <property type="match status" value="1"/>
</dbReference>
<comment type="subcellular location">
    <subcellularLocation>
        <location evidence="1 9">Cytoplasm</location>
    </subcellularLocation>
</comment>
<dbReference type="InterPro" id="IPR018225">
    <property type="entry name" value="Transaldolase_AS"/>
</dbReference>
<evidence type="ECO:0000313" key="10">
    <source>
        <dbReference type="EMBL" id="THH41261.1"/>
    </source>
</evidence>
<dbReference type="AlphaFoldDB" id="A0A4S4NS55"/>
<keyword evidence="4 9" id="KW-0963">Cytoplasm</keyword>
<evidence type="ECO:0000256" key="5">
    <source>
        <dbReference type="ARBA" id="ARBA00022679"/>
    </source>
</evidence>
<dbReference type="Proteomes" id="UP000308528">
    <property type="component" value="Unassembled WGS sequence"/>
</dbReference>
<evidence type="ECO:0000256" key="8">
    <source>
        <dbReference type="ARBA" id="ARBA00048810"/>
    </source>
</evidence>
<dbReference type="GO" id="GO:0004801">
    <property type="term" value="F:transaldolase activity"/>
    <property type="evidence" value="ECO:0007669"/>
    <property type="project" value="UniProtKB-UniRule"/>
</dbReference>
<comment type="caution">
    <text evidence="10">The sequence shown here is derived from an EMBL/GenBank/DDBJ whole genome shotgun (WGS) entry which is preliminary data.</text>
</comment>
<proteinExistence type="inferred from homology"/>
<dbReference type="GO" id="GO:0042182">
    <property type="term" value="P:ketone catabolic process"/>
    <property type="evidence" value="ECO:0007669"/>
    <property type="project" value="UniProtKB-ARBA"/>
</dbReference>
<dbReference type="CDD" id="cd00956">
    <property type="entry name" value="Transaldolase_FSA"/>
    <property type="match status" value="1"/>
</dbReference>
<dbReference type="OrthoDB" id="9807051at2"/>
<dbReference type="InterPro" id="IPR004731">
    <property type="entry name" value="Transaldolase_3B/F6P_aldolase"/>
</dbReference>
<evidence type="ECO:0000256" key="2">
    <source>
        <dbReference type="ARBA" id="ARBA00004857"/>
    </source>
</evidence>
<dbReference type="PROSITE" id="PS01054">
    <property type="entry name" value="TRANSALDOLASE_1"/>
    <property type="match status" value="1"/>
</dbReference>
<evidence type="ECO:0000256" key="4">
    <source>
        <dbReference type="ARBA" id="ARBA00022490"/>
    </source>
</evidence>